<keyword evidence="1" id="KW-1185">Reference proteome</keyword>
<protein>
    <submittedName>
        <fullName evidence="2">Solute carrier family 22 member 22-like</fullName>
    </submittedName>
</protein>
<name>A0AC55CU13_ECHTE</name>
<reference evidence="2" key="1">
    <citation type="submission" date="2025-08" db="UniProtKB">
        <authorList>
            <consortium name="RefSeq"/>
        </authorList>
    </citation>
    <scope>IDENTIFICATION</scope>
</reference>
<organism evidence="1 2">
    <name type="scientific">Echinops telfairi</name>
    <name type="common">Lesser hedgehog tenrec</name>
    <dbReference type="NCBI Taxonomy" id="9371"/>
    <lineage>
        <taxon>Eukaryota</taxon>
        <taxon>Metazoa</taxon>
        <taxon>Chordata</taxon>
        <taxon>Craniata</taxon>
        <taxon>Vertebrata</taxon>
        <taxon>Euteleostomi</taxon>
        <taxon>Mammalia</taxon>
        <taxon>Eutheria</taxon>
        <taxon>Afrotheria</taxon>
        <taxon>Tenrecidae</taxon>
        <taxon>Tenrecinae</taxon>
        <taxon>Echinops</taxon>
    </lineage>
</organism>
<evidence type="ECO:0000313" key="1">
    <source>
        <dbReference type="Proteomes" id="UP000694863"/>
    </source>
</evidence>
<gene>
    <name evidence="2" type="primary">LOC123521334</name>
</gene>
<proteinExistence type="predicted"/>
<accession>A0AC55CU13</accession>
<dbReference type="Proteomes" id="UP000694863">
    <property type="component" value="Unplaced"/>
</dbReference>
<sequence>MDSNHKPEQCRRFRQTQWQLLDANASATSMTELETEPCLDGWIYDQSVFKSTIVTEWDLVCDFRLMKSLSQAIYMTGLFMGLVTGIVSDRAGRQPVLLLSCLLSGAIGTCYSFAPTFPTYCVLRFLLAAFVSTVENISIVFGVERSNSKWRPTVVAAVGFAWSAGQALLGGLAYVFRDWYTIQLFISVPYLVCFLFLCGNVESAQWLIATGKTELALKELQKVAWINGKKDIADSLTIGRPRFDTHPMAFKHSHKLYQWMLTYWLDSE</sequence>
<evidence type="ECO:0000313" key="2">
    <source>
        <dbReference type="RefSeq" id="XP_045142981.1"/>
    </source>
</evidence>
<dbReference type="RefSeq" id="XP_045142981.1">
    <property type="nucleotide sequence ID" value="XM_045287046.1"/>
</dbReference>